<reference evidence="3" key="2">
    <citation type="submission" date="2020-05" db="UniProtKB">
        <authorList>
            <consortium name="EnsemblMetazoa"/>
        </authorList>
    </citation>
    <scope>IDENTIFICATION</scope>
    <source>
        <strain evidence="3">wikel</strain>
    </source>
</reference>
<dbReference type="VEuPathDB" id="VectorBase:ISCW003230"/>
<keyword evidence="1" id="KW-0812">Transmembrane</keyword>
<gene>
    <name evidence="2" type="ORF">IscW_ISCW003230</name>
</gene>
<name>B7PBR0_IXOSC</name>
<keyword evidence="1" id="KW-0472">Membrane</keyword>
<accession>B7PBR0</accession>
<evidence type="ECO:0000256" key="1">
    <source>
        <dbReference type="SAM" id="Phobius"/>
    </source>
</evidence>
<dbReference type="VEuPathDB" id="VectorBase:ISCI003230"/>
<dbReference type="Proteomes" id="UP000001555">
    <property type="component" value="Unassembled WGS sequence"/>
</dbReference>
<keyword evidence="4" id="KW-1185">Reference proteome</keyword>
<evidence type="ECO:0000313" key="4">
    <source>
        <dbReference type="Proteomes" id="UP000001555"/>
    </source>
</evidence>
<proteinExistence type="predicted"/>
<organism>
    <name type="scientific">Ixodes scapularis</name>
    <name type="common">Black-legged tick</name>
    <name type="synonym">Deer tick</name>
    <dbReference type="NCBI Taxonomy" id="6945"/>
    <lineage>
        <taxon>Eukaryota</taxon>
        <taxon>Metazoa</taxon>
        <taxon>Ecdysozoa</taxon>
        <taxon>Arthropoda</taxon>
        <taxon>Chelicerata</taxon>
        <taxon>Arachnida</taxon>
        <taxon>Acari</taxon>
        <taxon>Parasitiformes</taxon>
        <taxon>Ixodida</taxon>
        <taxon>Ixodoidea</taxon>
        <taxon>Ixodidae</taxon>
        <taxon>Ixodinae</taxon>
        <taxon>Ixodes</taxon>
    </lineage>
</organism>
<feature type="transmembrane region" description="Helical" evidence="1">
    <location>
        <begin position="24"/>
        <end position="48"/>
    </location>
</feature>
<dbReference type="VEuPathDB" id="VectorBase:ISCP_018553"/>
<reference evidence="2 4" key="1">
    <citation type="submission" date="2008-03" db="EMBL/GenBank/DDBJ databases">
        <title>Annotation of Ixodes scapularis.</title>
        <authorList>
            <consortium name="Ixodes scapularis Genome Project Consortium"/>
            <person name="Caler E."/>
            <person name="Hannick L.I."/>
            <person name="Bidwell S."/>
            <person name="Joardar V."/>
            <person name="Thiagarajan M."/>
            <person name="Amedeo P."/>
            <person name="Galinsky K.J."/>
            <person name="Schobel S."/>
            <person name="Inman J."/>
            <person name="Hostetler J."/>
            <person name="Miller J."/>
            <person name="Hammond M."/>
            <person name="Megy K."/>
            <person name="Lawson D."/>
            <person name="Kodira C."/>
            <person name="Sutton G."/>
            <person name="Meyer J."/>
            <person name="Hill C.A."/>
            <person name="Birren B."/>
            <person name="Nene V."/>
            <person name="Collins F."/>
            <person name="Alarcon-Chaidez F."/>
            <person name="Wikel S."/>
            <person name="Strausberg R."/>
        </authorList>
    </citation>
    <scope>NUCLEOTIDE SEQUENCE [LARGE SCALE GENOMIC DNA]</scope>
    <source>
        <strain evidence="4">Wikel</strain>
        <strain evidence="2">Wikel colony</strain>
    </source>
</reference>
<dbReference type="OrthoDB" id="8021850at2759"/>
<dbReference type="InParanoid" id="B7PBR0"/>
<sequence>MNATHMLWSSHLCSVHQYSNTPSFIVAGVVGLLVVLFYAGAGLVINPLNTELVPPKRLFRGRMRYGSSSTSHQAPKPTQS</sequence>
<protein>
    <submittedName>
        <fullName evidence="2 3">Uncharacterized protein</fullName>
    </submittedName>
</protein>
<evidence type="ECO:0000313" key="2">
    <source>
        <dbReference type="EMBL" id="EEC04032.1"/>
    </source>
</evidence>
<dbReference type="EnsemblMetazoa" id="ISCW003230-RA">
    <property type="protein sequence ID" value="ISCW003230-PA"/>
    <property type="gene ID" value="ISCW003230"/>
</dbReference>
<evidence type="ECO:0000313" key="3">
    <source>
        <dbReference type="EnsemblMetazoa" id="ISCW003230-PA"/>
    </source>
</evidence>
<dbReference type="EMBL" id="DS678674">
    <property type="protein sequence ID" value="EEC04032.1"/>
    <property type="molecule type" value="Genomic_DNA"/>
</dbReference>
<dbReference type="PaxDb" id="6945-B7PBR0"/>
<dbReference type="EMBL" id="ABJB010567379">
    <property type="status" value="NOT_ANNOTATED_CDS"/>
    <property type="molecule type" value="Genomic_DNA"/>
</dbReference>
<dbReference type="AlphaFoldDB" id="B7PBR0"/>
<dbReference type="HOGENOM" id="CLU_2592415_0_0_1"/>
<keyword evidence="1" id="KW-1133">Transmembrane helix</keyword>